<dbReference type="Gene3D" id="3.30.420.10">
    <property type="entry name" value="Ribonuclease H-like superfamily/Ribonuclease H"/>
    <property type="match status" value="1"/>
</dbReference>
<evidence type="ECO:0000313" key="3">
    <source>
        <dbReference type="Proteomes" id="UP000239415"/>
    </source>
</evidence>
<keyword evidence="2" id="KW-0255">Endonuclease</keyword>
<dbReference type="InterPro" id="IPR038717">
    <property type="entry name" value="Tc1-like_DDE_dom"/>
</dbReference>
<sequence length="189" mass="21756">MLCVDEKSQIQALDRSQPVLPMMPGMPERRTHDYHRKGVTSLFAAFDIADGTVISELHRQHRATEFKQFLATIDKTVPAGLDVHLICDNYSTHQTPAIRAWLARHPRFHMHFTPTGSSWINQVERWFGFLTGQRIRRGVHKSVQALEADIRDWIADWNTNPRPFIWTKTAEEILESLARFCSRISGAGH</sequence>
<dbReference type="SUPFAM" id="SSF53098">
    <property type="entry name" value="Ribonuclease H-like"/>
    <property type="match status" value="1"/>
</dbReference>
<dbReference type="Proteomes" id="UP000239415">
    <property type="component" value="Unassembled WGS sequence"/>
</dbReference>
<proteinExistence type="predicted"/>
<dbReference type="GO" id="GO:0004519">
    <property type="term" value="F:endonuclease activity"/>
    <property type="evidence" value="ECO:0007669"/>
    <property type="project" value="UniProtKB-KW"/>
</dbReference>
<dbReference type="GO" id="GO:0003676">
    <property type="term" value="F:nucleic acid binding"/>
    <property type="evidence" value="ECO:0007669"/>
    <property type="project" value="InterPro"/>
</dbReference>
<dbReference type="AlphaFoldDB" id="A0A2T0KAB1"/>
<keyword evidence="2" id="KW-0378">Hydrolase</keyword>
<gene>
    <name evidence="2" type="ORF">CLV67_109347</name>
</gene>
<name>A0A2T0KAB1_9ACTN</name>
<dbReference type="InterPro" id="IPR036397">
    <property type="entry name" value="RNaseH_sf"/>
</dbReference>
<reference evidence="2 3" key="1">
    <citation type="submission" date="2018-03" db="EMBL/GenBank/DDBJ databases">
        <title>Genomic Encyclopedia of Archaeal and Bacterial Type Strains, Phase II (KMG-II): from individual species to whole genera.</title>
        <authorList>
            <person name="Goeker M."/>
        </authorList>
    </citation>
    <scope>NUCLEOTIDE SEQUENCE [LARGE SCALE GENOMIC DNA]</scope>
    <source>
        <strain evidence="2 3">DSM 43146</strain>
    </source>
</reference>
<feature type="domain" description="Tc1-like transposase DDE" evidence="1">
    <location>
        <begin position="1"/>
        <end position="146"/>
    </location>
</feature>
<dbReference type="Pfam" id="PF13358">
    <property type="entry name" value="DDE_3"/>
    <property type="match status" value="1"/>
</dbReference>
<evidence type="ECO:0000259" key="1">
    <source>
        <dbReference type="Pfam" id="PF13358"/>
    </source>
</evidence>
<dbReference type="InterPro" id="IPR012337">
    <property type="entry name" value="RNaseH-like_sf"/>
</dbReference>
<protein>
    <submittedName>
        <fullName evidence="2">DDE superfamily endonuclease</fullName>
    </submittedName>
</protein>
<accession>A0A2T0KAB1</accession>
<organism evidence="2 3">
    <name type="scientific">Actinoplanes italicus</name>
    <dbReference type="NCBI Taxonomy" id="113567"/>
    <lineage>
        <taxon>Bacteria</taxon>
        <taxon>Bacillati</taxon>
        <taxon>Actinomycetota</taxon>
        <taxon>Actinomycetes</taxon>
        <taxon>Micromonosporales</taxon>
        <taxon>Micromonosporaceae</taxon>
        <taxon>Actinoplanes</taxon>
    </lineage>
</organism>
<keyword evidence="3" id="KW-1185">Reference proteome</keyword>
<evidence type="ECO:0000313" key="2">
    <source>
        <dbReference type="EMBL" id="PRX20082.1"/>
    </source>
</evidence>
<comment type="caution">
    <text evidence="2">The sequence shown here is derived from an EMBL/GenBank/DDBJ whole genome shotgun (WGS) entry which is preliminary data.</text>
</comment>
<dbReference type="NCBIfam" id="NF033545">
    <property type="entry name" value="transpos_IS630"/>
    <property type="match status" value="1"/>
</dbReference>
<dbReference type="EMBL" id="PVMZ01000009">
    <property type="protein sequence ID" value="PRX20082.1"/>
    <property type="molecule type" value="Genomic_DNA"/>
</dbReference>
<dbReference type="InterPro" id="IPR047655">
    <property type="entry name" value="Transpos_IS630-like"/>
</dbReference>
<keyword evidence="2" id="KW-0540">Nuclease</keyword>